<dbReference type="Pfam" id="PF00593">
    <property type="entry name" value="TonB_dep_Rec_b-barrel"/>
    <property type="match status" value="1"/>
</dbReference>
<dbReference type="InterPro" id="IPR036942">
    <property type="entry name" value="Beta-barrel_TonB_sf"/>
</dbReference>
<dbReference type="SUPFAM" id="SSF56935">
    <property type="entry name" value="Porins"/>
    <property type="match status" value="1"/>
</dbReference>
<reference evidence="13 14" key="1">
    <citation type="submission" date="2012-08" db="EMBL/GenBank/DDBJ databases">
        <title>The Genome Sequence of Barnesiella intestinihominis YIT 11860.</title>
        <authorList>
            <consortium name="The Broad Institute Genome Sequencing Platform"/>
            <person name="Earl A."/>
            <person name="Ward D."/>
            <person name="Feldgarden M."/>
            <person name="Gevers D."/>
            <person name="Morotomi M."/>
            <person name="Walker B."/>
            <person name="Young S.K."/>
            <person name="Zeng Q."/>
            <person name="Gargeya S."/>
            <person name="Fitzgerald M."/>
            <person name="Haas B."/>
            <person name="Abouelleil A."/>
            <person name="Alvarado L."/>
            <person name="Arachchi H.M."/>
            <person name="Berlin A.M."/>
            <person name="Chapman S.B."/>
            <person name="Goldberg J."/>
            <person name="Griggs A."/>
            <person name="Gujja S."/>
            <person name="Hansen M."/>
            <person name="Howarth C."/>
            <person name="Imamovic A."/>
            <person name="Larimer J."/>
            <person name="McCowen C."/>
            <person name="Montmayeur A."/>
            <person name="Murphy C."/>
            <person name="Neiman D."/>
            <person name="Pearson M."/>
            <person name="Priest M."/>
            <person name="Roberts A."/>
            <person name="Saif S."/>
            <person name="Shea T."/>
            <person name="Sisk P."/>
            <person name="Sykes S."/>
            <person name="Wortman J."/>
            <person name="Nusbaum C."/>
            <person name="Birren B."/>
        </authorList>
    </citation>
    <scope>NUCLEOTIDE SEQUENCE [LARGE SCALE GENOMIC DNA]</scope>
    <source>
        <strain evidence="13 14">YIT 11860</strain>
    </source>
</reference>
<dbReference type="NCBIfam" id="TIGR04056">
    <property type="entry name" value="OMP_RagA_SusC"/>
    <property type="match status" value="1"/>
</dbReference>
<dbReference type="Pfam" id="PF07715">
    <property type="entry name" value="Plug"/>
    <property type="match status" value="1"/>
</dbReference>
<organism evidence="13 14">
    <name type="scientific">Barnesiella intestinihominis YIT 11860</name>
    <dbReference type="NCBI Taxonomy" id="742726"/>
    <lineage>
        <taxon>Bacteria</taxon>
        <taxon>Pseudomonadati</taxon>
        <taxon>Bacteroidota</taxon>
        <taxon>Bacteroidia</taxon>
        <taxon>Bacteroidales</taxon>
        <taxon>Barnesiellaceae</taxon>
        <taxon>Barnesiella</taxon>
    </lineage>
</organism>
<dbReference type="STRING" id="742726.HMPREF9448_01097"/>
<dbReference type="InterPro" id="IPR023996">
    <property type="entry name" value="TonB-dep_OMP_SusC/RagA"/>
</dbReference>
<keyword evidence="2 8" id="KW-0813">Transport</keyword>
<dbReference type="RefSeq" id="WP_008861585.1">
    <property type="nucleotide sequence ID" value="NZ_JH815204.1"/>
</dbReference>
<proteinExistence type="inferred from homology"/>
<dbReference type="InterPro" id="IPR008969">
    <property type="entry name" value="CarboxyPept-like_regulatory"/>
</dbReference>
<comment type="subcellular location">
    <subcellularLocation>
        <location evidence="1 8">Cell outer membrane</location>
        <topology evidence="1 8">Multi-pass membrane protein</topology>
    </subcellularLocation>
</comment>
<dbReference type="Pfam" id="PF13715">
    <property type="entry name" value="CarbopepD_reg_2"/>
    <property type="match status" value="1"/>
</dbReference>
<protein>
    <submittedName>
        <fullName evidence="13">SusC/RagA family TonB-linked outer membrane protein</fullName>
    </submittedName>
</protein>
<accession>K0WZR1</accession>
<keyword evidence="4 8" id="KW-0812">Transmembrane</keyword>
<evidence type="ECO:0000256" key="5">
    <source>
        <dbReference type="ARBA" id="ARBA00023077"/>
    </source>
</evidence>
<dbReference type="InterPro" id="IPR012910">
    <property type="entry name" value="Plug_dom"/>
</dbReference>
<evidence type="ECO:0000259" key="11">
    <source>
        <dbReference type="Pfam" id="PF00593"/>
    </source>
</evidence>
<dbReference type="NCBIfam" id="TIGR04057">
    <property type="entry name" value="SusC_RagA_signa"/>
    <property type="match status" value="1"/>
</dbReference>
<dbReference type="PATRIC" id="fig|742726.3.peg.1167"/>
<dbReference type="eggNOG" id="COG4206">
    <property type="taxonomic scope" value="Bacteria"/>
</dbReference>
<dbReference type="InterPro" id="IPR037066">
    <property type="entry name" value="Plug_dom_sf"/>
</dbReference>
<dbReference type="Proteomes" id="UP000006044">
    <property type="component" value="Unassembled WGS sequence"/>
</dbReference>
<evidence type="ECO:0000259" key="12">
    <source>
        <dbReference type="Pfam" id="PF07715"/>
    </source>
</evidence>
<dbReference type="InterPro" id="IPR023997">
    <property type="entry name" value="TonB-dep_OMP_SusC/RagA_CS"/>
</dbReference>
<comment type="similarity">
    <text evidence="8 9">Belongs to the TonB-dependent receptor family.</text>
</comment>
<comment type="caution">
    <text evidence="13">The sequence shown here is derived from an EMBL/GenBank/DDBJ whole genome shotgun (WGS) entry which is preliminary data.</text>
</comment>
<feature type="chain" id="PRO_5003844211" evidence="10">
    <location>
        <begin position="26"/>
        <end position="1034"/>
    </location>
</feature>
<dbReference type="HOGENOM" id="CLU_004317_0_2_10"/>
<feature type="signal peptide" evidence="10">
    <location>
        <begin position="1"/>
        <end position="25"/>
    </location>
</feature>
<dbReference type="Gene3D" id="2.40.170.20">
    <property type="entry name" value="TonB-dependent receptor, beta-barrel domain"/>
    <property type="match status" value="1"/>
</dbReference>
<dbReference type="AlphaFoldDB" id="K0WZR1"/>
<evidence type="ECO:0000256" key="6">
    <source>
        <dbReference type="ARBA" id="ARBA00023136"/>
    </source>
</evidence>
<evidence type="ECO:0000256" key="10">
    <source>
        <dbReference type="SAM" id="SignalP"/>
    </source>
</evidence>
<evidence type="ECO:0000256" key="4">
    <source>
        <dbReference type="ARBA" id="ARBA00022692"/>
    </source>
</evidence>
<evidence type="ECO:0000256" key="8">
    <source>
        <dbReference type="PROSITE-ProRule" id="PRU01360"/>
    </source>
</evidence>
<evidence type="ECO:0000313" key="14">
    <source>
        <dbReference type="Proteomes" id="UP000006044"/>
    </source>
</evidence>
<keyword evidence="14" id="KW-1185">Reference proteome</keyword>
<dbReference type="InterPro" id="IPR000531">
    <property type="entry name" value="Beta-barrel_TonB"/>
</dbReference>
<dbReference type="InterPro" id="IPR039426">
    <property type="entry name" value="TonB-dep_rcpt-like"/>
</dbReference>
<evidence type="ECO:0000256" key="9">
    <source>
        <dbReference type="RuleBase" id="RU003357"/>
    </source>
</evidence>
<feature type="domain" description="TonB-dependent receptor plug" evidence="12">
    <location>
        <begin position="142"/>
        <end position="247"/>
    </location>
</feature>
<dbReference type="GeneID" id="77848391"/>
<keyword evidence="10" id="KW-0732">Signal</keyword>
<evidence type="ECO:0000256" key="1">
    <source>
        <dbReference type="ARBA" id="ARBA00004571"/>
    </source>
</evidence>
<name>K0WZR1_9BACT</name>
<dbReference type="SUPFAM" id="SSF49464">
    <property type="entry name" value="Carboxypeptidase regulatory domain-like"/>
    <property type="match status" value="1"/>
</dbReference>
<evidence type="ECO:0000256" key="2">
    <source>
        <dbReference type="ARBA" id="ARBA00022448"/>
    </source>
</evidence>
<dbReference type="GO" id="GO:0009279">
    <property type="term" value="C:cell outer membrane"/>
    <property type="evidence" value="ECO:0007669"/>
    <property type="project" value="UniProtKB-SubCell"/>
</dbReference>
<sequence>MTRKKQSKRGLRVCCLMGCMVLLFSQPFGISAQQTEQGGPGKVSAADSQQFISGKVIDASGVPIIGATVHLKDSKNVAVTDMDGNFSIKSDQKNPILRVSYIGYDAVETSVKGNKSVRIVLKENTKALDEVVVVGYGTMRRSDVTGSISSVKGSELVKNSTSNVVQSLAGKMSGVQVVQNSGAPGGDVSILIRGVGTINDASPLYVIDGVPVNGGMWYINPADVESIDVLKDASATAIYGSRGANGVVMVTTRQAKEGRTEINLDYSFGIQQSAKTFDMLNASQYAALHNEMRSNAGLSLNPLFADPESLGAGTDWLSPLFRTAPMHKVNLSILGGNSKINHATSVGYYAQDGIMKNSEFNRLNLQSNISSQILSNVKVRANVNLSAENRRTQPISTVIQNAMRMLPSISIYDDEGNYNGPTGNAELNGDALNPVAIVNEQKYRMKGFRMLSNISAEWEIIDGLVAKTTGGAELGYEYNNNYIPKYKWGNKEQTNTSQSLSSAYEELYLWDNSLTYDKVFGKHKLNAMIGTSYQEYKKEWMSAAGTGRASEMTTELDNATKATDVGGNSYSWALMSYMGRVHYSYDNRYFLTATFRADGSSKFGADNRFGYFPSFSTAWNVSNESFMQDVPWISMLKLRLGYGLTGNQNIDAYAFADKLEVNGVYNFGSQRGFESEQVSLIYPYKLSNPSIKWESVEQYNVGLDIGFLNDRIVANVDFYLKNTNDMLTKKPVPQTSGTSLEQADWPPVNIGKVRNKGIEFNLNTRNFVGEFTWETNLNMTFNKNEVLKLGGPEILSGVSLIREGLPINSFYGYKMGGIYQTLDEVFAGVPMENRAPDKASHNSQVNTSPGDIWFVNVNGDDVINDFDRTVIGNPQPDFIFGFNNQFGYKNFDLSIFFQGSYGNDIWNGVRVSHEGMESTYNQFTSTLNRWNGEGSSNTMPRAIYADPNRNNRASTRWVEDGSYLRLKNLTFGYRFTQDWLKKIGAKSLRLYLSFDNLWTLTNYSGLDPEVGLWGLDYGIYPTSRVYMFGASVKF</sequence>
<keyword evidence="5 9" id="KW-0798">TonB box</keyword>
<keyword evidence="6 8" id="KW-0472">Membrane</keyword>
<evidence type="ECO:0000256" key="7">
    <source>
        <dbReference type="ARBA" id="ARBA00023237"/>
    </source>
</evidence>
<dbReference type="Gene3D" id="2.60.40.1120">
    <property type="entry name" value="Carboxypeptidase-like, regulatory domain"/>
    <property type="match status" value="1"/>
</dbReference>
<dbReference type="PROSITE" id="PS52016">
    <property type="entry name" value="TONB_DEPENDENT_REC_3"/>
    <property type="match status" value="1"/>
</dbReference>
<dbReference type="FunFam" id="2.170.130.10:FF:000008">
    <property type="entry name" value="SusC/RagA family TonB-linked outer membrane protein"/>
    <property type="match status" value="1"/>
</dbReference>
<dbReference type="Gene3D" id="2.170.130.10">
    <property type="entry name" value="TonB-dependent receptor, plug domain"/>
    <property type="match status" value="1"/>
</dbReference>
<gene>
    <name evidence="13" type="ORF">HMPREF9448_01097</name>
</gene>
<dbReference type="OrthoDB" id="9768177at2"/>
<dbReference type="EMBL" id="ADLE01000008">
    <property type="protein sequence ID" value="EJZ64617.1"/>
    <property type="molecule type" value="Genomic_DNA"/>
</dbReference>
<feature type="domain" description="TonB-dependent receptor-like beta-barrel" evidence="11">
    <location>
        <begin position="453"/>
        <end position="997"/>
    </location>
</feature>
<evidence type="ECO:0000313" key="13">
    <source>
        <dbReference type="EMBL" id="EJZ64617.1"/>
    </source>
</evidence>
<keyword evidence="7 8" id="KW-0998">Cell outer membrane</keyword>
<keyword evidence="3 8" id="KW-1134">Transmembrane beta strand</keyword>
<evidence type="ECO:0000256" key="3">
    <source>
        <dbReference type="ARBA" id="ARBA00022452"/>
    </source>
</evidence>